<dbReference type="Pfam" id="PF08213">
    <property type="entry name" value="COX24_C"/>
    <property type="match status" value="1"/>
</dbReference>
<sequence length="195" mass="23513">MWLSRLTSQMVRATQRTGCLLPRCLSPNYKTISAFYSTRQQQRPQVPPQVWYNFQPELDEFLVPRMMSISPLESMITSRYFLPKPESSKPLEEPLENIVYYECPTHQDTEDMGEDREDRGAVHCKNVLKIRRRKMNKHKYKKLMKRTKFLRRKIRDGRRLRKQAKFEKDLKRIWRRAGLKKAPDGWQTPKIYVKH</sequence>
<dbReference type="GO" id="GO:0016301">
    <property type="term" value="F:kinase activity"/>
    <property type="evidence" value="ECO:0007669"/>
    <property type="project" value="UniProtKB-KW"/>
</dbReference>
<evidence type="ECO:0000256" key="4">
    <source>
        <dbReference type="ARBA" id="ARBA00035682"/>
    </source>
</evidence>
<keyword evidence="6" id="KW-0808">Transferase</keyword>
<dbReference type="Proteomes" id="UP001295444">
    <property type="component" value="Chromosome 10"/>
</dbReference>
<proteinExistence type="inferred from homology"/>
<comment type="subcellular location">
    <subcellularLocation>
        <location evidence="1">Mitochondrion</location>
    </subcellularLocation>
</comment>
<evidence type="ECO:0000256" key="1">
    <source>
        <dbReference type="ARBA" id="ARBA00004173"/>
    </source>
</evidence>
<dbReference type="SMART" id="SM01155">
    <property type="entry name" value="DUF1713"/>
    <property type="match status" value="1"/>
</dbReference>
<keyword evidence="2" id="KW-0496">Mitochondrion</keyword>
<keyword evidence="6" id="KW-0418">Kinase</keyword>
<accession>A0AAD1WP10</accession>
<keyword evidence="7" id="KW-1185">Reference proteome</keyword>
<evidence type="ECO:0000313" key="6">
    <source>
        <dbReference type="EMBL" id="CAH2319929.1"/>
    </source>
</evidence>
<dbReference type="GO" id="GO:0005739">
    <property type="term" value="C:mitochondrion"/>
    <property type="evidence" value="ECO:0007669"/>
    <property type="project" value="UniProtKB-SubCell"/>
</dbReference>
<evidence type="ECO:0000256" key="2">
    <source>
        <dbReference type="ARBA" id="ARBA00023128"/>
    </source>
</evidence>
<dbReference type="PANTHER" id="PTHR32035">
    <property type="entry name" value="AURORA KINASE A-INTERACTING PROTEIN"/>
    <property type="match status" value="1"/>
</dbReference>
<dbReference type="InterPro" id="IPR013177">
    <property type="entry name" value="Ribosomal_mS38_C"/>
</dbReference>
<evidence type="ECO:0000259" key="5">
    <source>
        <dbReference type="SMART" id="SM01155"/>
    </source>
</evidence>
<feature type="domain" description="Ribosomal protein mS38 C-terminal" evidence="5">
    <location>
        <begin position="123"/>
        <end position="156"/>
    </location>
</feature>
<protein>
    <recommendedName>
        <fullName evidence="4">Small ribosomal subunit protein mS38</fullName>
    </recommendedName>
</protein>
<organism evidence="6 7">
    <name type="scientific">Pelobates cultripes</name>
    <name type="common">Western spadefoot toad</name>
    <dbReference type="NCBI Taxonomy" id="61616"/>
    <lineage>
        <taxon>Eukaryota</taxon>
        <taxon>Metazoa</taxon>
        <taxon>Chordata</taxon>
        <taxon>Craniata</taxon>
        <taxon>Vertebrata</taxon>
        <taxon>Euteleostomi</taxon>
        <taxon>Amphibia</taxon>
        <taxon>Batrachia</taxon>
        <taxon>Anura</taxon>
        <taxon>Pelobatoidea</taxon>
        <taxon>Pelobatidae</taxon>
        <taxon>Pelobates</taxon>
    </lineage>
</organism>
<comment type="similarity">
    <text evidence="3">Belongs to the mitochondrion-specific ribosomal protein mS38 family.</text>
</comment>
<dbReference type="PANTHER" id="PTHR32035:SF3">
    <property type="entry name" value="SMALL RIBOSOMAL SUBUNIT PROTEIN MS38"/>
    <property type="match status" value="1"/>
</dbReference>
<reference evidence="6" key="1">
    <citation type="submission" date="2022-03" db="EMBL/GenBank/DDBJ databases">
        <authorList>
            <person name="Alioto T."/>
            <person name="Alioto T."/>
            <person name="Gomez Garrido J."/>
        </authorList>
    </citation>
    <scope>NUCLEOTIDE SEQUENCE</scope>
</reference>
<evidence type="ECO:0000256" key="3">
    <source>
        <dbReference type="ARBA" id="ARBA00035647"/>
    </source>
</evidence>
<gene>
    <name evidence="6" type="ORF">PECUL_23A012685</name>
</gene>
<dbReference type="AlphaFoldDB" id="A0AAD1WP10"/>
<name>A0AAD1WP10_PELCU</name>
<dbReference type="EMBL" id="OW240921">
    <property type="protein sequence ID" value="CAH2319929.1"/>
    <property type="molecule type" value="Genomic_DNA"/>
</dbReference>
<evidence type="ECO:0000313" key="7">
    <source>
        <dbReference type="Proteomes" id="UP001295444"/>
    </source>
</evidence>